<comment type="caution">
    <text evidence="2">The sequence shown here is derived from an EMBL/GenBank/DDBJ whole genome shotgun (WGS) entry which is preliminary data.</text>
</comment>
<organism evidence="2 3">
    <name type="scientific">Chara braunii</name>
    <name type="common">Braun's stonewort</name>
    <dbReference type="NCBI Taxonomy" id="69332"/>
    <lineage>
        <taxon>Eukaryota</taxon>
        <taxon>Viridiplantae</taxon>
        <taxon>Streptophyta</taxon>
        <taxon>Charophyceae</taxon>
        <taxon>Charales</taxon>
        <taxon>Characeae</taxon>
        <taxon>Chara</taxon>
    </lineage>
</organism>
<evidence type="ECO:0000313" key="3">
    <source>
        <dbReference type="Proteomes" id="UP000265515"/>
    </source>
</evidence>
<proteinExistence type="predicted"/>
<dbReference type="Proteomes" id="UP000265515">
    <property type="component" value="Unassembled WGS sequence"/>
</dbReference>
<feature type="compositionally biased region" description="Basic and acidic residues" evidence="1">
    <location>
        <begin position="113"/>
        <end position="140"/>
    </location>
</feature>
<keyword evidence="3" id="KW-1185">Reference proteome</keyword>
<sequence length="155" mass="18406">MGMEGHPGDADYQRRLPPLCYGCKVPRHYRSDCWRFWSNVDSRRKAGRDGFTCPPDFDRGRSGFPAQSHGVPFRRSPLLDSKTMSKIAELGDVVIPLKEFLDLEKSRKLEKERKCEEREEARREREEARKREERIREAKARRAKKLEKTKRREEE</sequence>
<evidence type="ECO:0000313" key="2">
    <source>
        <dbReference type="EMBL" id="GBG61590.1"/>
    </source>
</evidence>
<name>A0A388JUY7_CHABU</name>
<accession>A0A388JUY7</accession>
<dbReference type="EMBL" id="BFEA01000021">
    <property type="protein sequence ID" value="GBG61590.1"/>
    <property type="molecule type" value="Genomic_DNA"/>
</dbReference>
<protein>
    <submittedName>
        <fullName evidence="2">Uncharacterized protein</fullName>
    </submittedName>
</protein>
<feature type="region of interest" description="Disordered" evidence="1">
    <location>
        <begin position="113"/>
        <end position="155"/>
    </location>
</feature>
<evidence type="ECO:0000256" key="1">
    <source>
        <dbReference type="SAM" id="MobiDB-lite"/>
    </source>
</evidence>
<dbReference type="Gramene" id="GBG61590">
    <property type="protein sequence ID" value="GBG61590"/>
    <property type="gene ID" value="CBR_g22387"/>
</dbReference>
<gene>
    <name evidence="2" type="ORF">CBR_g22387</name>
</gene>
<dbReference type="AlphaFoldDB" id="A0A388JUY7"/>
<feature type="region of interest" description="Disordered" evidence="1">
    <location>
        <begin position="48"/>
        <end position="69"/>
    </location>
</feature>
<reference evidence="2 3" key="1">
    <citation type="journal article" date="2018" name="Cell">
        <title>The Chara Genome: Secondary Complexity and Implications for Plant Terrestrialization.</title>
        <authorList>
            <person name="Nishiyama T."/>
            <person name="Sakayama H."/>
            <person name="Vries J.D."/>
            <person name="Buschmann H."/>
            <person name="Saint-Marcoux D."/>
            <person name="Ullrich K.K."/>
            <person name="Haas F.B."/>
            <person name="Vanderstraeten L."/>
            <person name="Becker D."/>
            <person name="Lang D."/>
            <person name="Vosolsobe S."/>
            <person name="Rombauts S."/>
            <person name="Wilhelmsson P.K.I."/>
            <person name="Janitza P."/>
            <person name="Kern R."/>
            <person name="Heyl A."/>
            <person name="Rumpler F."/>
            <person name="Villalobos L.I.A.C."/>
            <person name="Clay J.M."/>
            <person name="Skokan R."/>
            <person name="Toyoda A."/>
            <person name="Suzuki Y."/>
            <person name="Kagoshima H."/>
            <person name="Schijlen E."/>
            <person name="Tajeshwar N."/>
            <person name="Catarino B."/>
            <person name="Hetherington A.J."/>
            <person name="Saltykova A."/>
            <person name="Bonnot C."/>
            <person name="Breuninger H."/>
            <person name="Symeonidi A."/>
            <person name="Radhakrishnan G.V."/>
            <person name="Van Nieuwerburgh F."/>
            <person name="Deforce D."/>
            <person name="Chang C."/>
            <person name="Karol K.G."/>
            <person name="Hedrich R."/>
            <person name="Ulvskov P."/>
            <person name="Glockner G."/>
            <person name="Delwiche C.F."/>
            <person name="Petrasek J."/>
            <person name="Van de Peer Y."/>
            <person name="Friml J."/>
            <person name="Beilby M."/>
            <person name="Dolan L."/>
            <person name="Kohara Y."/>
            <person name="Sugano S."/>
            <person name="Fujiyama A."/>
            <person name="Delaux P.-M."/>
            <person name="Quint M."/>
            <person name="TheiBen G."/>
            <person name="Hagemann M."/>
            <person name="Harholt J."/>
            <person name="Dunand C."/>
            <person name="Zachgo S."/>
            <person name="Langdale J."/>
            <person name="Maumus F."/>
            <person name="Straeten D.V.D."/>
            <person name="Gould S.B."/>
            <person name="Rensing S.A."/>
        </authorList>
    </citation>
    <scope>NUCLEOTIDE SEQUENCE [LARGE SCALE GENOMIC DNA]</scope>
    <source>
        <strain evidence="2 3">S276</strain>
    </source>
</reference>